<evidence type="ECO:0000313" key="1">
    <source>
        <dbReference type="EMBL" id="KAI3730436.1"/>
    </source>
</evidence>
<gene>
    <name evidence="1" type="ORF">L1987_61606</name>
</gene>
<dbReference type="EMBL" id="CM042038">
    <property type="protein sequence ID" value="KAI3730436.1"/>
    <property type="molecule type" value="Genomic_DNA"/>
</dbReference>
<proteinExistence type="predicted"/>
<keyword evidence="2" id="KW-1185">Reference proteome</keyword>
<protein>
    <submittedName>
        <fullName evidence="1">Uncharacterized protein</fullName>
    </submittedName>
</protein>
<sequence>MYLIKAMMDKYHLGKKEEAPQPQNQVVYSGSLDDIQNENTYQHQVKIERYHLGQKKDAPRRQHIEFERMVFSWSLDDIRNEDLYKHKVENIPLTFQSEEHYAGSFVYPLLEETRAELASSMEIMYRAPYAEIFSLNETKDDGKMMYDVTVGNWRNRFSERGKEPYRILPGDLLILADGKPESVSDLQREGRTWIFSLVNNISGDGDEDDIDNTSTCFEVRASQQIEFQEGMFVVFLINTTTNKRIWNSLHMHRNMNIIKEVLYSDSMVKECCKICSFDNDLSQKFDPHLLDKLNESQAGAIKAAILKTECCHCSFVEQIWGPPGTGKTTTVSVLLFILLQMNHRTLTCAPTNVAIVQVASHVLNLVKESFNTTTASGDFFYCIGDVLLFGNKQRLKVGKEIEEIYLENRVKRLTECLGPLTGWKHCMTSMVDLLESCVSQYHVFVENELFKEQLASENQNETKATKLEVKSFIEFVRDRFNSCVLPLRRCILTFLTHIPKGFMKEHNFQQMVSLLDDLRFFESLLFEENLVSEELEQLFTSKPLQNDFDESGDMSSIIFVRAKSVSVLKSLRISLEALGLPSVLKRFAIKDFCFQNASLIFCTTSTSYKLHRVEMKPLEVLVIDEAAQLKEAESIIPFQLRGIKHAILIGDECQLPAMVSSSVCNESGFGRSLFGRLSSLGHSKHLLNVQYRMHPSISLFPNYKFYQNKILDAENVTCKSYQKKYLQGPMFGPYSFINIVGGIEEKDEDERSRRNLVEVALVIKIVQNLYKAWQTSRKKLTIGVISPYDAQVVSILEKLANKYEKLDGFSVKVKSIDGFQGGEEDIIILSTVRSNSHGSVGFLSSPQMTNVALTRARHCLWILGNERTLTNSEDVWKELVCDARNRHCLFDADVDECLKMSIIATKKELDQLDDRVNRNSVLCKHEKWKVLFTKSFEGNLEVPRSWPASQEIIRFRYLSNREGDSEASVNPGDGRNYVENSKASESLLLMKFYTMSQGVVNHLLSGKELDLPMQVTDEQMDIILFCKSSFIIGRSGTGKTTTLTMKLFQNEHNFHVASEGSNETESNRIRDIGVVDDSESSRRSVLRQLFVTVSPKLCYSVKQHVSHLTSISCHGNSSEESNLEDADFTSEFYDIPNTFVEIPVKKYPLVITFHKFLMMLDGTLGSSFFERFLEARKGSHGNLIRSRSVALQTFIRLKEVTFDRFCSLYWPHFNSNHKKKLDPSRVFTEIISNIKGGLQARECSDGKLSFKDYSLLAKSRVFNLTKHKRENVYFLFQAYESMKTERGEFDLGDLVNDIHFRLKNANYEGDQMDFIYVDEVQDLSMRQISLFKYICHNVDEGFTFAGDTAQTIARGIDFRLQDIRSLFYKEFLTSRTTGKQEKGLISENFQLKQNFRTNTGVLDLAQSVIDILYCYFSHSVDILEPESSLISGEAPVLLEFGNDENAIVKILDGSGSGAEIVGFGAEQVILVRDDIAKHEICEYIGKQALVLTTEECKGLEFEDVLLYNFFGTSPLKDQWKVIYEYMKEHDWLDEKVPQSFPNFSESRHAVLCSELKQLYLTITRARQRLWICDNKEELSKPMFDYWKRRGLVQIRKLDDSVAQAMRVTSSPQEWRERGKKFFYESNFVMATMCFERAGDTIWETLTRASDLRASADKMRGTNPGDFARYVREAAGMFESIGKLESAASCYCDLEEYERAGKIYLYKCGKMDAAAECFTLAGCYSDAAEAYAKGNKLSNCLLVCKKGKPFDKGLQFIEQCKEHVNVQSKEMEQIEQEFLESCALDYHEHKDLKSMMKFVRAFCSMESKRVFLRSLGCLDHLLLLEEESGHFLDAAKLARSWGDVLKEADLLEKAGHFKDASILLLWYVFFSVLWRDGNKGWPLKQFAQKKELCEKVKSFAKMNSDIFFDFICSELKVVSEKHSSLAELKNDLHVSQRNKSLRGENFLIRKILDSHICLKSSKYDLEDELPIDINKHCEDKTSQNQVSVRTLVFYWNAWKENVLDIFVSLESFHKEEPNEHEGHVNFILNYFGVRKQCVKGNIIYLLVNEQADWIRNAGQKVLHRDGKLLTMDIRDLVFSMRSYWQSELVSVGIKVLETLERLLQKSKSNGSAFHQSTSLLHIFEVSKFLLGFQHVDNKDMKKLDRSLRISLTYFDLVFPLDWRRSVSHDLISLRETDLSFNLLEEIIHQNVDSKGDITDWTIGRVMMICLGSRKPVALYKHIITAIQWNLPWKSFFEIFMDGGFKDDYVVQALLSALGVTFASNSESSGSISPHSFVYLLESLLFMASLSSSIFFSTKSSFVGWFTHIHSTSTYTATKQIFPDYAIRYIVGMIKQILFNKIDVLTWIQRSNIDFCYYHPLLTLKLVMILSIICLQVSDYSQVLLDLLSGNNNIVDLLPKKFVYDHLRRRKGRNLNLNPEVVAESFMSIDDSLLIVCSGNASPGFHAPCAIFVDLQKSKEEILSVLFPRRTILCVQKLLNSDDIVTILEAPSSSTLPDGNLNVNPAELQMNWQVLDDISESLNGTKGPAVNTSMIKKELDKNKGTLAAALTDKKLCASKDATIVHEADLANGDLKLLSSSLFYSIRKIKKHSLFMKTLQGIVERLQSRRPKIDEFLKRSAMSQESKIGQMVVSESSSTAEIGQTSEENNLVKGTGDDSVVVENQSGRGGNTQDAENKKGKGKRNRKNRGKKKRCEEESYGT</sequence>
<organism evidence="1 2">
    <name type="scientific">Smallanthus sonchifolius</name>
    <dbReference type="NCBI Taxonomy" id="185202"/>
    <lineage>
        <taxon>Eukaryota</taxon>
        <taxon>Viridiplantae</taxon>
        <taxon>Streptophyta</taxon>
        <taxon>Embryophyta</taxon>
        <taxon>Tracheophyta</taxon>
        <taxon>Spermatophyta</taxon>
        <taxon>Magnoliopsida</taxon>
        <taxon>eudicotyledons</taxon>
        <taxon>Gunneridae</taxon>
        <taxon>Pentapetalae</taxon>
        <taxon>asterids</taxon>
        <taxon>campanulids</taxon>
        <taxon>Asterales</taxon>
        <taxon>Asteraceae</taxon>
        <taxon>Asteroideae</taxon>
        <taxon>Heliantheae alliance</taxon>
        <taxon>Millerieae</taxon>
        <taxon>Smallanthus</taxon>
    </lineage>
</organism>
<name>A0ACB9C840_9ASTR</name>
<reference evidence="2" key="1">
    <citation type="journal article" date="2022" name="Mol. Ecol. Resour.">
        <title>The genomes of chicory, endive, great burdock and yacon provide insights into Asteraceae palaeo-polyploidization history and plant inulin production.</title>
        <authorList>
            <person name="Fan W."/>
            <person name="Wang S."/>
            <person name="Wang H."/>
            <person name="Wang A."/>
            <person name="Jiang F."/>
            <person name="Liu H."/>
            <person name="Zhao H."/>
            <person name="Xu D."/>
            <person name="Zhang Y."/>
        </authorList>
    </citation>
    <scope>NUCLEOTIDE SEQUENCE [LARGE SCALE GENOMIC DNA]</scope>
    <source>
        <strain evidence="2">cv. Yunnan</strain>
    </source>
</reference>
<dbReference type="Proteomes" id="UP001056120">
    <property type="component" value="Linkage Group LG21"/>
</dbReference>
<reference evidence="1 2" key="2">
    <citation type="journal article" date="2022" name="Mol. Ecol. Resour.">
        <title>The genomes of chicory, endive, great burdock and yacon provide insights into Asteraceae paleo-polyploidization history and plant inulin production.</title>
        <authorList>
            <person name="Fan W."/>
            <person name="Wang S."/>
            <person name="Wang H."/>
            <person name="Wang A."/>
            <person name="Jiang F."/>
            <person name="Liu H."/>
            <person name="Zhao H."/>
            <person name="Xu D."/>
            <person name="Zhang Y."/>
        </authorList>
    </citation>
    <scope>NUCLEOTIDE SEQUENCE [LARGE SCALE GENOMIC DNA]</scope>
    <source>
        <strain evidence="2">cv. Yunnan</strain>
        <tissue evidence="1">Leaves</tissue>
    </source>
</reference>
<evidence type="ECO:0000313" key="2">
    <source>
        <dbReference type="Proteomes" id="UP001056120"/>
    </source>
</evidence>
<comment type="caution">
    <text evidence="1">The sequence shown here is derived from an EMBL/GenBank/DDBJ whole genome shotgun (WGS) entry which is preliminary data.</text>
</comment>
<accession>A0ACB9C840</accession>